<dbReference type="STRING" id="47229.LO55_3798"/>
<dbReference type="InterPro" id="IPR025391">
    <property type="entry name" value="DUF4123"/>
</dbReference>
<gene>
    <name evidence="2" type="ORF">HMPREF9710_04646</name>
</gene>
<accession>K9DMV2</accession>
<dbReference type="HOGENOM" id="CLU_959100_0_0_4"/>
<protein>
    <recommendedName>
        <fullName evidence="1">DUF4123 domain-containing protein</fullName>
    </recommendedName>
</protein>
<feature type="domain" description="DUF4123" evidence="1">
    <location>
        <begin position="42"/>
        <end position="132"/>
    </location>
</feature>
<evidence type="ECO:0000313" key="2">
    <source>
        <dbReference type="EMBL" id="EKU80127.1"/>
    </source>
</evidence>
<dbReference type="EMBL" id="AGZI01000060">
    <property type="protein sequence ID" value="EKU80127.1"/>
    <property type="molecule type" value="Genomic_DNA"/>
</dbReference>
<evidence type="ECO:0000259" key="1">
    <source>
        <dbReference type="Pfam" id="PF13503"/>
    </source>
</evidence>
<comment type="caution">
    <text evidence="2">The sequence shown here is derived from an EMBL/GenBank/DDBJ whole genome shotgun (WGS) entry which is preliminary data.</text>
</comment>
<proteinExistence type="predicted"/>
<sequence length="290" mass="31815">MATHMNDLIGGHAYGVVDATMRALVPKGVRVAPLVPRRLAGSAHLMPALVELKSARESALGELFGGTDDTAPGMNIPVVAVMLKTAIGMDEVERRWNAGQLASPHSGNLVWLRMHDPRVLHQLLRILSPAQCRHLFGRIDAITYRIGGAWVERKIGGSIPQPRPDRANEAPAYRDWARIARIGIVNRALRRADIRDAAQLDICSEAAEAALDRGASRYGLLGAEDLTEFAFRALVCRPGFDEDPCVAAAIRQYASNRNDSYLSDHFALIAPEVWRALREGALVEDRRMSC</sequence>
<reference evidence="2 3" key="1">
    <citation type="submission" date="2012-09" db="EMBL/GenBank/DDBJ databases">
        <title>The Genome Sequence of Massilia timonae CCUG 45783.</title>
        <authorList>
            <consortium name="The Broad Institute Genome Sequencing Platform"/>
            <person name="Earl A."/>
            <person name="Ward D."/>
            <person name="Feldgarden M."/>
            <person name="Gevers D."/>
            <person name="Huys G."/>
            <person name="Walker B."/>
            <person name="Young S.K."/>
            <person name="Zeng Q."/>
            <person name="Gargeya S."/>
            <person name="Fitzgerald M."/>
            <person name="Haas B."/>
            <person name="Abouelleil A."/>
            <person name="Alvarado L."/>
            <person name="Arachchi H.M."/>
            <person name="Berlin A.M."/>
            <person name="Chapman S.B."/>
            <person name="Goldberg J."/>
            <person name="Griggs A."/>
            <person name="Gujja S."/>
            <person name="Hansen M."/>
            <person name="Howarth C."/>
            <person name="Imamovic A."/>
            <person name="Larimer J."/>
            <person name="McCowen C."/>
            <person name="Montmayeur A."/>
            <person name="Murphy C."/>
            <person name="Neiman D."/>
            <person name="Pearson M."/>
            <person name="Priest M."/>
            <person name="Roberts A."/>
            <person name="Saif S."/>
            <person name="Shea T."/>
            <person name="Sisk P."/>
            <person name="Sykes S."/>
            <person name="Wortman J."/>
            <person name="Nusbaum C."/>
            <person name="Birren B."/>
        </authorList>
    </citation>
    <scope>NUCLEOTIDE SEQUENCE [LARGE SCALE GENOMIC DNA]</scope>
    <source>
        <strain evidence="2 3">CCUG 45783</strain>
    </source>
</reference>
<keyword evidence="3" id="KW-1185">Reference proteome</keyword>
<organism evidence="2 3">
    <name type="scientific">Massilia timonae CCUG 45783</name>
    <dbReference type="NCBI Taxonomy" id="883126"/>
    <lineage>
        <taxon>Bacteria</taxon>
        <taxon>Pseudomonadati</taxon>
        <taxon>Pseudomonadota</taxon>
        <taxon>Betaproteobacteria</taxon>
        <taxon>Burkholderiales</taxon>
        <taxon>Oxalobacteraceae</taxon>
        <taxon>Telluria group</taxon>
        <taxon>Massilia</taxon>
    </lineage>
</organism>
<name>K9DMV2_9BURK</name>
<dbReference type="Pfam" id="PF13503">
    <property type="entry name" value="DUF4123"/>
    <property type="match status" value="1"/>
</dbReference>
<dbReference type="AlphaFoldDB" id="K9DMV2"/>
<evidence type="ECO:0000313" key="3">
    <source>
        <dbReference type="Proteomes" id="UP000009874"/>
    </source>
</evidence>
<dbReference type="Proteomes" id="UP000009874">
    <property type="component" value="Unassembled WGS sequence"/>
</dbReference>